<organism evidence="2 3">
    <name type="scientific">Methylococcus geothermalis</name>
    <dbReference type="NCBI Taxonomy" id="2681310"/>
    <lineage>
        <taxon>Bacteria</taxon>
        <taxon>Pseudomonadati</taxon>
        <taxon>Pseudomonadota</taxon>
        <taxon>Gammaproteobacteria</taxon>
        <taxon>Methylococcales</taxon>
        <taxon>Methylococcaceae</taxon>
        <taxon>Methylococcus</taxon>
    </lineage>
</organism>
<evidence type="ECO:0000313" key="2">
    <source>
        <dbReference type="EMBL" id="QJD29066.1"/>
    </source>
</evidence>
<dbReference type="PROSITE" id="PS51257">
    <property type="entry name" value="PROKAR_LIPOPROTEIN"/>
    <property type="match status" value="1"/>
</dbReference>
<protein>
    <submittedName>
        <fullName evidence="2">DUF4410 domain-containing protein</fullName>
    </submittedName>
</protein>
<dbReference type="InterPro" id="IPR025522">
    <property type="entry name" value="DUF4410"/>
</dbReference>
<accession>A0A858Q5Q0</accession>
<keyword evidence="3" id="KW-1185">Reference proteome</keyword>
<evidence type="ECO:0000256" key="1">
    <source>
        <dbReference type="SAM" id="SignalP"/>
    </source>
</evidence>
<keyword evidence="1" id="KW-0732">Signal</keyword>
<reference evidence="3" key="1">
    <citation type="submission" date="2019-12" db="EMBL/GenBank/DDBJ databases">
        <authorList>
            <person name="Awala S.I."/>
            <person name="Rhee S.K."/>
        </authorList>
    </citation>
    <scope>NUCLEOTIDE SEQUENCE [LARGE SCALE GENOMIC DNA]</scope>
    <source>
        <strain evidence="3">IM1</strain>
    </source>
</reference>
<dbReference type="KEGG" id="metu:GNH96_03170"/>
<evidence type="ECO:0000313" key="3">
    <source>
        <dbReference type="Proteomes" id="UP000503004"/>
    </source>
</evidence>
<feature type="chain" id="PRO_5032868562" evidence="1">
    <location>
        <begin position="31"/>
        <end position="236"/>
    </location>
</feature>
<name>A0A858Q5Q0_9GAMM</name>
<dbReference type="Pfam" id="PF14366">
    <property type="entry name" value="DUF4410"/>
    <property type="match status" value="1"/>
</dbReference>
<gene>
    <name evidence="2" type="ORF">GNH96_03170</name>
</gene>
<dbReference type="Proteomes" id="UP000503004">
    <property type="component" value="Chromosome"/>
</dbReference>
<dbReference type="EMBL" id="CP046565">
    <property type="protein sequence ID" value="QJD29066.1"/>
    <property type="molecule type" value="Genomic_DNA"/>
</dbReference>
<dbReference type="RefSeq" id="WP_169602219.1">
    <property type="nucleotide sequence ID" value="NZ_CP046565.1"/>
</dbReference>
<dbReference type="AlphaFoldDB" id="A0A858Q5Q0"/>
<proteinExistence type="predicted"/>
<sequence length="236" mass="24246">MKLLSRATCSIFVLVILMGCASTHVTSRQAYTGTAKVARPDRIIVHDFTATPADIPPESPFAGQVAGQGTPQTPEQVELGRKLGTAVANELVAEIKAMGLPAVRAEGQPAPKVGDLVIRGYFVSVSEGSAGERVLIGFGSGSSELKTAVEGYLMTKQGLRRVGGGEMESGGSKTPGALVGVATLAATGNPIGLIVGGASKLAGEAKGSSTVEGRAKETAHAIAEEMRTAFKKQDWI</sequence>
<feature type="signal peptide" evidence="1">
    <location>
        <begin position="1"/>
        <end position="30"/>
    </location>
</feature>